<dbReference type="InterPro" id="IPR011990">
    <property type="entry name" value="TPR-like_helical_dom_sf"/>
</dbReference>
<sequence length="630" mass="66803">MSGSEEPAKAEPLAKRQKTGDGPATNGAAQDGAGPQGGDGGGKKGGKRNQDAGRIAVLHQAIKMNNLQYGMTTFREMVADGLSVPTGVINNLLYLAAGSEQWERYARGQPPLPPPEVPAEAPQEEPEQPAEAGKKQKGGKRKPPQVPAPTGPPPSREELVAAVDELWAHMGAKGLQPDAGTYLGLARREALRGNPDAALKWAKESIAKRHHVQLRLLHPAQVGYCLAGNVEALEGIDGLISRELKLDSTEYEYARLLEGLAAAPEGGASYEKLQAILLRMQSDLTTLSPETADIVATCLTRPEAAAAAEAAARAAAAAAAAAPAAEGAEAAVEGAPAAEAAPAAEPVAEGGWRWRVERGVAVEEGGRCEAAGGTLALIDLEDEDWERFAAAIANLARSNMGGRAKDFDAFAEWYDRNGPYDVLVDAANVAFFGQNHEGGGFSWPQIQAMHGLLTARFPAKKILVMLHCKRLNDAGANTPTVKRFLEGLRKARSFYYTPPGANDDWFWLYACVKAKRAGLLISNDLLRDHIFSLLRPKHFLKWKERHIANYAYATPYGAVSSYDEDGDRWGESKGAGAGGAGGGGGAGGSVFELQLPTPYTACVQQVRESGAWMLPVGDGGWVCVRPERAG</sequence>
<evidence type="ECO:0000256" key="12">
    <source>
        <dbReference type="ARBA" id="ARBA00022946"/>
    </source>
</evidence>
<comment type="cofactor">
    <cofactor evidence="2">
        <name>Mg(2+)</name>
        <dbReference type="ChEBI" id="CHEBI:18420"/>
    </cofactor>
</comment>
<feature type="region of interest" description="Disordered" evidence="16">
    <location>
        <begin position="1"/>
        <end position="49"/>
    </location>
</feature>
<evidence type="ECO:0000256" key="7">
    <source>
        <dbReference type="ARBA" id="ARBA00022722"/>
    </source>
</evidence>
<dbReference type="GO" id="GO:0001682">
    <property type="term" value="P:tRNA 5'-leader removal"/>
    <property type="evidence" value="ECO:0007669"/>
    <property type="project" value="TreeGrafter"/>
</dbReference>
<organism evidence="18 19">
    <name type="scientific">Edaphochlamys debaryana</name>
    <dbReference type="NCBI Taxonomy" id="47281"/>
    <lineage>
        <taxon>Eukaryota</taxon>
        <taxon>Viridiplantae</taxon>
        <taxon>Chlorophyta</taxon>
        <taxon>core chlorophytes</taxon>
        <taxon>Chlorophyceae</taxon>
        <taxon>CS clade</taxon>
        <taxon>Chlamydomonadales</taxon>
        <taxon>Chlamydomonadales incertae sedis</taxon>
        <taxon>Edaphochlamys</taxon>
    </lineage>
</organism>
<evidence type="ECO:0000256" key="3">
    <source>
        <dbReference type="ARBA" id="ARBA00004173"/>
    </source>
</evidence>
<comment type="subcellular location">
    <subcellularLocation>
        <location evidence="3">Mitochondrion</location>
    </subcellularLocation>
</comment>
<dbReference type="PANTHER" id="PTHR13547">
    <property type="match status" value="1"/>
</dbReference>
<evidence type="ECO:0000256" key="16">
    <source>
        <dbReference type="SAM" id="MobiDB-lite"/>
    </source>
</evidence>
<dbReference type="Gene3D" id="3.40.50.11980">
    <property type="match status" value="1"/>
</dbReference>
<comment type="catalytic activity">
    <reaction evidence="1">
        <text>Endonucleolytic cleavage of RNA, removing 5'-extranucleotides from tRNA precursor.</text>
        <dbReference type="EC" id="3.1.26.5"/>
    </reaction>
</comment>
<evidence type="ECO:0000313" key="19">
    <source>
        <dbReference type="Proteomes" id="UP000612055"/>
    </source>
</evidence>
<feature type="domain" description="PRORP" evidence="17">
    <location>
        <begin position="362"/>
        <end position="549"/>
    </location>
</feature>
<dbReference type="Proteomes" id="UP000612055">
    <property type="component" value="Unassembled WGS sequence"/>
</dbReference>
<proteinExistence type="inferred from homology"/>
<evidence type="ECO:0000256" key="8">
    <source>
        <dbReference type="ARBA" id="ARBA00022723"/>
    </source>
</evidence>
<dbReference type="InterPro" id="IPR031595">
    <property type="entry name" value="PRORP_C"/>
</dbReference>
<dbReference type="GO" id="GO:0004526">
    <property type="term" value="F:ribonuclease P activity"/>
    <property type="evidence" value="ECO:0007669"/>
    <property type="project" value="UniProtKB-EC"/>
</dbReference>
<keyword evidence="13" id="KW-0496">Mitochondrion</keyword>
<dbReference type="OrthoDB" id="46913at2759"/>
<dbReference type="InterPro" id="IPR033495">
    <property type="entry name" value="MRPP3_PIN_dom"/>
</dbReference>
<feature type="region of interest" description="Disordered" evidence="16">
    <location>
        <begin position="105"/>
        <end position="156"/>
    </location>
</feature>
<evidence type="ECO:0000256" key="10">
    <source>
        <dbReference type="ARBA" id="ARBA00022833"/>
    </source>
</evidence>
<protein>
    <recommendedName>
        <fullName evidence="14">Mitochondrial ribonuclease P catalytic subunit</fullName>
        <ecNumber evidence="5">3.1.26.5</ecNumber>
    </recommendedName>
    <alternativeName>
        <fullName evidence="15">Mitochondrial ribonuclease P protein 3</fullName>
    </alternativeName>
</protein>
<dbReference type="Pfam" id="PF16953">
    <property type="entry name" value="PRORP"/>
    <property type="match status" value="1"/>
</dbReference>
<name>A0A835Y8V5_9CHLO</name>
<keyword evidence="11" id="KW-0460">Magnesium</keyword>
<evidence type="ECO:0000256" key="6">
    <source>
        <dbReference type="ARBA" id="ARBA00022694"/>
    </source>
</evidence>
<evidence type="ECO:0000256" key="2">
    <source>
        <dbReference type="ARBA" id="ARBA00001946"/>
    </source>
</evidence>
<accession>A0A835Y8V5</accession>
<keyword evidence="7" id="KW-0540">Nuclease</keyword>
<dbReference type="Gene3D" id="1.25.40.10">
    <property type="entry name" value="Tetratricopeptide repeat domain"/>
    <property type="match status" value="1"/>
</dbReference>
<keyword evidence="6" id="KW-0819">tRNA processing</keyword>
<keyword evidence="12" id="KW-0809">Transit peptide</keyword>
<evidence type="ECO:0000256" key="15">
    <source>
        <dbReference type="ARBA" id="ARBA00044559"/>
    </source>
</evidence>
<dbReference type="PANTHER" id="PTHR13547:SF1">
    <property type="entry name" value="MITOCHONDRIAL RIBONUCLEASE P CATALYTIC SUBUNIT"/>
    <property type="match status" value="1"/>
</dbReference>
<comment type="similarity">
    <text evidence="4">Belongs to the PPR family. P subfamily.</text>
</comment>
<dbReference type="GO" id="GO:0046872">
    <property type="term" value="F:metal ion binding"/>
    <property type="evidence" value="ECO:0007669"/>
    <property type="project" value="UniProtKB-KW"/>
</dbReference>
<keyword evidence="9" id="KW-0378">Hydrolase</keyword>
<dbReference type="EC" id="3.1.26.5" evidence="5"/>
<evidence type="ECO:0000256" key="4">
    <source>
        <dbReference type="ARBA" id="ARBA00007626"/>
    </source>
</evidence>
<keyword evidence="8" id="KW-0479">Metal-binding</keyword>
<comment type="caution">
    <text evidence="18">The sequence shown here is derived from an EMBL/GenBank/DDBJ whole genome shotgun (WGS) entry which is preliminary data.</text>
</comment>
<evidence type="ECO:0000259" key="17">
    <source>
        <dbReference type="Pfam" id="PF16953"/>
    </source>
</evidence>
<evidence type="ECO:0000256" key="11">
    <source>
        <dbReference type="ARBA" id="ARBA00022842"/>
    </source>
</evidence>
<feature type="compositionally biased region" description="Basic and acidic residues" evidence="16">
    <location>
        <begin position="1"/>
        <end position="14"/>
    </location>
</feature>
<gene>
    <name evidence="18" type="ORF">HYH03_003678</name>
</gene>
<evidence type="ECO:0000256" key="13">
    <source>
        <dbReference type="ARBA" id="ARBA00023128"/>
    </source>
</evidence>
<evidence type="ECO:0000313" key="18">
    <source>
        <dbReference type="EMBL" id="KAG2498420.1"/>
    </source>
</evidence>
<dbReference type="EMBL" id="JAEHOE010000010">
    <property type="protein sequence ID" value="KAG2498420.1"/>
    <property type="molecule type" value="Genomic_DNA"/>
</dbReference>
<dbReference type="AlphaFoldDB" id="A0A835Y8V5"/>
<dbReference type="CDD" id="cd18718">
    <property type="entry name" value="PIN_PRORP"/>
    <property type="match status" value="1"/>
</dbReference>
<keyword evidence="19" id="KW-1185">Reference proteome</keyword>
<evidence type="ECO:0000256" key="1">
    <source>
        <dbReference type="ARBA" id="ARBA00000928"/>
    </source>
</evidence>
<evidence type="ECO:0000256" key="14">
    <source>
        <dbReference type="ARBA" id="ARBA00044536"/>
    </source>
</evidence>
<keyword evidence="10" id="KW-0862">Zinc</keyword>
<reference evidence="18" key="1">
    <citation type="journal article" date="2020" name="bioRxiv">
        <title>Comparative genomics of Chlamydomonas.</title>
        <authorList>
            <person name="Craig R.J."/>
            <person name="Hasan A.R."/>
            <person name="Ness R.W."/>
            <person name="Keightley P.D."/>
        </authorList>
    </citation>
    <scope>NUCLEOTIDE SEQUENCE</scope>
    <source>
        <strain evidence="18">CCAP 11/70</strain>
    </source>
</reference>
<feature type="compositionally biased region" description="Pro residues" evidence="16">
    <location>
        <begin position="144"/>
        <end position="154"/>
    </location>
</feature>
<dbReference type="GO" id="GO:0005739">
    <property type="term" value="C:mitochondrion"/>
    <property type="evidence" value="ECO:0007669"/>
    <property type="project" value="UniProtKB-SubCell"/>
</dbReference>
<evidence type="ECO:0000256" key="9">
    <source>
        <dbReference type="ARBA" id="ARBA00022801"/>
    </source>
</evidence>
<evidence type="ECO:0000256" key="5">
    <source>
        <dbReference type="ARBA" id="ARBA00012179"/>
    </source>
</evidence>